<keyword evidence="4 5" id="KW-0173">Coenzyme A biosynthesis</keyword>
<gene>
    <name evidence="5" type="primary">coaE</name>
    <name evidence="7" type="ORF">DMY87_11290</name>
</gene>
<evidence type="ECO:0000313" key="7">
    <source>
        <dbReference type="EMBL" id="PYB74260.1"/>
    </source>
</evidence>
<protein>
    <recommendedName>
        <fullName evidence="5 6">Dephospho-CoA kinase</fullName>
        <ecNumber evidence="5 6">2.7.1.24</ecNumber>
    </recommendedName>
    <alternativeName>
        <fullName evidence="5">Dephosphocoenzyme A kinase</fullName>
    </alternativeName>
</protein>
<keyword evidence="8" id="KW-1185">Reference proteome</keyword>
<comment type="subcellular location">
    <subcellularLocation>
        <location evidence="5">Cytoplasm</location>
    </subcellularLocation>
</comment>
<dbReference type="EC" id="2.7.1.24" evidence="5 6"/>
<organism evidence="7 8">
    <name type="scientific">Rhizobium wuzhouense</name>
    <dbReference type="NCBI Taxonomy" id="1986026"/>
    <lineage>
        <taxon>Bacteria</taxon>
        <taxon>Pseudomonadati</taxon>
        <taxon>Pseudomonadota</taxon>
        <taxon>Alphaproteobacteria</taxon>
        <taxon>Hyphomicrobiales</taxon>
        <taxon>Rhizobiaceae</taxon>
        <taxon>Rhizobium/Agrobacterium group</taxon>
        <taxon>Rhizobium</taxon>
    </lineage>
</organism>
<comment type="similarity">
    <text evidence="1 5">Belongs to the CoaE family.</text>
</comment>
<comment type="caution">
    <text evidence="7">The sequence shown here is derived from an EMBL/GenBank/DDBJ whole genome shotgun (WGS) entry which is preliminary data.</text>
</comment>
<proteinExistence type="inferred from homology"/>
<comment type="catalytic activity">
    <reaction evidence="5">
        <text>3'-dephospho-CoA + ATP = ADP + CoA + H(+)</text>
        <dbReference type="Rhea" id="RHEA:18245"/>
        <dbReference type="ChEBI" id="CHEBI:15378"/>
        <dbReference type="ChEBI" id="CHEBI:30616"/>
        <dbReference type="ChEBI" id="CHEBI:57287"/>
        <dbReference type="ChEBI" id="CHEBI:57328"/>
        <dbReference type="ChEBI" id="CHEBI:456216"/>
        <dbReference type="EC" id="2.7.1.24"/>
    </reaction>
</comment>
<dbReference type="PANTHER" id="PTHR10695:SF46">
    <property type="entry name" value="BIFUNCTIONAL COENZYME A SYNTHASE-RELATED"/>
    <property type="match status" value="1"/>
</dbReference>
<dbReference type="PANTHER" id="PTHR10695">
    <property type="entry name" value="DEPHOSPHO-COA KINASE-RELATED"/>
    <property type="match status" value="1"/>
</dbReference>
<dbReference type="Gene3D" id="3.40.50.300">
    <property type="entry name" value="P-loop containing nucleotide triphosphate hydrolases"/>
    <property type="match status" value="1"/>
</dbReference>
<dbReference type="SUPFAM" id="SSF52540">
    <property type="entry name" value="P-loop containing nucleoside triphosphate hydrolases"/>
    <property type="match status" value="1"/>
</dbReference>
<evidence type="ECO:0000256" key="5">
    <source>
        <dbReference type="HAMAP-Rule" id="MF_00376"/>
    </source>
</evidence>
<evidence type="ECO:0000256" key="4">
    <source>
        <dbReference type="ARBA" id="ARBA00022993"/>
    </source>
</evidence>
<dbReference type="CDD" id="cd02022">
    <property type="entry name" value="DPCK"/>
    <property type="match status" value="1"/>
</dbReference>
<dbReference type="PROSITE" id="PS51219">
    <property type="entry name" value="DPCK"/>
    <property type="match status" value="1"/>
</dbReference>
<feature type="binding site" evidence="5">
    <location>
        <begin position="11"/>
        <end position="16"/>
    </location>
    <ligand>
        <name>ATP</name>
        <dbReference type="ChEBI" id="CHEBI:30616"/>
    </ligand>
</feature>
<dbReference type="NCBIfam" id="TIGR00152">
    <property type="entry name" value="dephospho-CoA kinase"/>
    <property type="match status" value="1"/>
</dbReference>
<accession>A0ABX5NTZ1</accession>
<keyword evidence="5" id="KW-0808">Transferase</keyword>
<evidence type="ECO:0000256" key="3">
    <source>
        <dbReference type="ARBA" id="ARBA00022840"/>
    </source>
</evidence>
<dbReference type="RefSeq" id="WP_110791388.1">
    <property type="nucleotide sequence ID" value="NZ_QJRY01000003.1"/>
</dbReference>
<reference evidence="7 8" key="1">
    <citation type="submission" date="2018-06" db="EMBL/GenBank/DDBJ databases">
        <title>Rhizobium wuzhouense sp. nov., isolated from roots of Oryza officinalis.</title>
        <authorList>
            <person name="Yuan T."/>
        </authorList>
    </citation>
    <scope>NUCLEOTIDE SEQUENCE [LARGE SCALE GENOMIC DNA]</scope>
    <source>
        <strain evidence="7 8">W44</strain>
    </source>
</reference>
<keyword evidence="3 5" id="KW-0067">ATP-binding</keyword>
<keyword evidence="5 7" id="KW-0418">Kinase</keyword>
<name>A0ABX5NTZ1_9HYPH</name>
<dbReference type="InterPro" id="IPR001977">
    <property type="entry name" value="Depp_CoAkinase"/>
</dbReference>
<comment type="function">
    <text evidence="5">Catalyzes the phosphorylation of the 3'-hydroxyl group of dephosphocoenzyme A to form coenzyme A.</text>
</comment>
<evidence type="ECO:0000256" key="6">
    <source>
        <dbReference type="NCBIfam" id="TIGR00152"/>
    </source>
</evidence>
<dbReference type="Proteomes" id="UP000247536">
    <property type="component" value="Unassembled WGS sequence"/>
</dbReference>
<dbReference type="HAMAP" id="MF_00376">
    <property type="entry name" value="Dephospho_CoA_kinase"/>
    <property type="match status" value="1"/>
</dbReference>
<evidence type="ECO:0000256" key="1">
    <source>
        <dbReference type="ARBA" id="ARBA00009018"/>
    </source>
</evidence>
<dbReference type="EMBL" id="QJRY01000003">
    <property type="protein sequence ID" value="PYB74260.1"/>
    <property type="molecule type" value="Genomic_DNA"/>
</dbReference>
<dbReference type="InterPro" id="IPR027417">
    <property type="entry name" value="P-loop_NTPase"/>
</dbReference>
<dbReference type="Pfam" id="PF01121">
    <property type="entry name" value="CoaE"/>
    <property type="match status" value="1"/>
</dbReference>
<dbReference type="GO" id="GO:0016301">
    <property type="term" value="F:kinase activity"/>
    <property type="evidence" value="ECO:0007669"/>
    <property type="project" value="UniProtKB-KW"/>
</dbReference>
<sequence>MIVIGLTGSIGMGKTTTAGLFSEEGIPVHDADQVVHDLYRDKAVAQAIELAFPGSVIGGEVDRRKLSENLAKNPANFKKLEAIVHPLVHERERVFLDEQKHASQPIVLLDIPLLFETGGQQRVDVIVVASCAEDIQRQRVLSRPGMTQEKLDLILSRQLPDAEKRAHADFVVDTGLGIDDARRQVKTILETLRARSSRSGKTDNA</sequence>
<keyword evidence="2 5" id="KW-0547">Nucleotide-binding</keyword>
<evidence type="ECO:0000313" key="8">
    <source>
        <dbReference type="Proteomes" id="UP000247536"/>
    </source>
</evidence>
<keyword evidence="5" id="KW-0963">Cytoplasm</keyword>
<comment type="pathway">
    <text evidence="5">Cofactor biosynthesis; coenzyme A biosynthesis; CoA from (R)-pantothenate: step 5/5.</text>
</comment>
<evidence type="ECO:0000256" key="2">
    <source>
        <dbReference type="ARBA" id="ARBA00022741"/>
    </source>
</evidence>